<dbReference type="Proteomes" id="UP000295703">
    <property type="component" value="Unassembled WGS sequence"/>
</dbReference>
<proteinExistence type="predicted"/>
<name>A0A4R8R0G5_COLTR</name>
<keyword evidence="2" id="KW-1185">Reference proteome</keyword>
<reference evidence="1 2" key="1">
    <citation type="submission" date="2018-12" db="EMBL/GenBank/DDBJ databases">
        <title>Genome sequence and assembly of Colletotrichum trifolii.</title>
        <authorList>
            <person name="Gan P."/>
            <person name="Shirasu K."/>
        </authorList>
    </citation>
    <scope>NUCLEOTIDE SEQUENCE [LARGE SCALE GENOMIC DNA]</scope>
    <source>
        <strain evidence="1 2">543-2</strain>
    </source>
</reference>
<dbReference type="STRING" id="5466.A0A4R8R0G5"/>
<comment type="caution">
    <text evidence="1">The sequence shown here is derived from an EMBL/GenBank/DDBJ whole genome shotgun (WGS) entry which is preliminary data.</text>
</comment>
<evidence type="ECO:0000313" key="2">
    <source>
        <dbReference type="Proteomes" id="UP000295703"/>
    </source>
</evidence>
<sequence>MDESNSPFGSEDNTSLLFSNDHPTVLPATVYEILYNIGQTFSHVQYAITGTAAMMAYGFDDRAPQHISIICPSRSKEVIPSWAAAGGMETSLIEPNIINVTVTGGDVWKIRVLYLDLVEDGFDAFETVHMSFGDDSVLTTVLTMPALINQFATSYKEKWYLGSIQETEAIAGDILWLLDRISVCEDAEHRFPGAWVPAVRDPRFWVPFTRSYKFSAQKFSDAGLWFTDSEYAAVLSLESTWKMAHKIINEPGEGFERDLARRRLRERKCRRDPRRQRKCQNHVASIRAGALVPKVEADVPNPWPMVQI</sequence>
<gene>
    <name evidence="1" type="ORF">CTRI78_v009621</name>
</gene>
<dbReference type="EMBL" id="RYZW01000136">
    <property type="protein sequence ID" value="TDZ41439.1"/>
    <property type="molecule type" value="Genomic_DNA"/>
</dbReference>
<organism evidence="1 2">
    <name type="scientific">Colletotrichum trifolii</name>
    <dbReference type="NCBI Taxonomy" id="5466"/>
    <lineage>
        <taxon>Eukaryota</taxon>
        <taxon>Fungi</taxon>
        <taxon>Dikarya</taxon>
        <taxon>Ascomycota</taxon>
        <taxon>Pezizomycotina</taxon>
        <taxon>Sordariomycetes</taxon>
        <taxon>Hypocreomycetidae</taxon>
        <taxon>Glomerellales</taxon>
        <taxon>Glomerellaceae</taxon>
        <taxon>Colletotrichum</taxon>
        <taxon>Colletotrichum orbiculare species complex</taxon>
    </lineage>
</organism>
<evidence type="ECO:0000313" key="1">
    <source>
        <dbReference type="EMBL" id="TDZ41439.1"/>
    </source>
</evidence>
<protein>
    <submittedName>
        <fullName evidence="1">Uncharacterized protein</fullName>
    </submittedName>
</protein>
<accession>A0A4R8R0G5</accession>
<dbReference type="AlphaFoldDB" id="A0A4R8R0G5"/>